<name>A0ABQ1J2A8_9PROT</name>
<keyword evidence="1" id="KW-0472">Membrane</keyword>
<reference evidence="3" key="1">
    <citation type="journal article" date="2019" name="Int. J. Syst. Evol. Microbiol.">
        <title>The Global Catalogue of Microorganisms (GCM) 10K type strain sequencing project: providing services to taxonomists for standard genome sequencing and annotation.</title>
        <authorList>
            <consortium name="The Broad Institute Genomics Platform"/>
            <consortium name="The Broad Institute Genome Sequencing Center for Infectious Disease"/>
            <person name="Wu L."/>
            <person name="Ma J."/>
        </authorList>
    </citation>
    <scope>NUCLEOTIDE SEQUENCE [LARGE SCALE GENOMIC DNA]</scope>
    <source>
        <strain evidence="3">CGMCC 1.15928</strain>
    </source>
</reference>
<sequence length="156" mass="17035">MRGLRLLASWVLALFLIFMFLQATVHPLPDPPEGAVKLFDRPGENIVFQTMALNTGMAWLEPTGRVIVAILELIACVFLLIPPTRRFGAVLSFFILAGALAAHLMPEVLGREVPLSLSAGSTETDGGRLFALAIGMLAISMLLIFVHPGRRKNPFR</sequence>
<keyword evidence="1" id="KW-1133">Transmembrane helix</keyword>
<gene>
    <name evidence="2" type="ORF">GCM10011503_00490</name>
</gene>
<dbReference type="RefSeq" id="WP_233124273.1">
    <property type="nucleotide sequence ID" value="NZ_BMKF01000001.1"/>
</dbReference>
<accession>A0ABQ1J2A8</accession>
<proteinExistence type="predicted"/>
<organism evidence="2 3">
    <name type="scientific">Henriciella pelagia</name>
    <dbReference type="NCBI Taxonomy" id="1977912"/>
    <lineage>
        <taxon>Bacteria</taxon>
        <taxon>Pseudomonadati</taxon>
        <taxon>Pseudomonadota</taxon>
        <taxon>Alphaproteobacteria</taxon>
        <taxon>Hyphomonadales</taxon>
        <taxon>Hyphomonadaceae</taxon>
        <taxon>Henriciella</taxon>
    </lineage>
</organism>
<feature type="transmembrane region" description="Helical" evidence="1">
    <location>
        <begin position="63"/>
        <end position="81"/>
    </location>
</feature>
<keyword evidence="3" id="KW-1185">Reference proteome</keyword>
<dbReference type="Proteomes" id="UP000628854">
    <property type="component" value="Unassembled WGS sequence"/>
</dbReference>
<dbReference type="EMBL" id="BMKF01000001">
    <property type="protein sequence ID" value="GGB56078.1"/>
    <property type="molecule type" value="Genomic_DNA"/>
</dbReference>
<evidence type="ECO:0000313" key="2">
    <source>
        <dbReference type="EMBL" id="GGB56078.1"/>
    </source>
</evidence>
<evidence type="ECO:0000256" key="1">
    <source>
        <dbReference type="SAM" id="Phobius"/>
    </source>
</evidence>
<feature type="transmembrane region" description="Helical" evidence="1">
    <location>
        <begin position="126"/>
        <end position="146"/>
    </location>
</feature>
<protein>
    <recommendedName>
        <fullName evidence="4">VanZ family protein</fullName>
    </recommendedName>
</protein>
<feature type="transmembrane region" description="Helical" evidence="1">
    <location>
        <begin position="88"/>
        <end position="106"/>
    </location>
</feature>
<comment type="caution">
    <text evidence="2">The sequence shown here is derived from an EMBL/GenBank/DDBJ whole genome shotgun (WGS) entry which is preliminary data.</text>
</comment>
<evidence type="ECO:0008006" key="4">
    <source>
        <dbReference type="Google" id="ProtNLM"/>
    </source>
</evidence>
<keyword evidence="1" id="KW-0812">Transmembrane</keyword>
<evidence type="ECO:0000313" key="3">
    <source>
        <dbReference type="Proteomes" id="UP000628854"/>
    </source>
</evidence>